<proteinExistence type="inferred from homology"/>
<dbReference type="Gene3D" id="3.30.740.10">
    <property type="entry name" value="Protein Inhibitor Of Neuronal Nitric Oxide Synthase"/>
    <property type="match status" value="1"/>
</dbReference>
<sequence>MSRKAVVKSADMETPMQKHAVEACADAMNRFSLEKDIAAHIKMEFERKYGPTWHCIVGKSFGSFVTHEPGNFIYFFLDKYAVLLFRSG</sequence>
<dbReference type="Pfam" id="PF01221">
    <property type="entry name" value="Dynein_light"/>
    <property type="match status" value="1"/>
</dbReference>
<comment type="subcellular location">
    <subcellularLocation>
        <location evidence="1 8">Cytoplasm</location>
        <location evidence="1 8">Cytoskeleton</location>
    </subcellularLocation>
</comment>
<dbReference type="SUPFAM" id="SSF54648">
    <property type="entry name" value="DLC"/>
    <property type="match status" value="1"/>
</dbReference>
<evidence type="ECO:0000256" key="8">
    <source>
        <dbReference type="RuleBase" id="RU365010"/>
    </source>
</evidence>
<evidence type="ECO:0000313" key="10">
    <source>
        <dbReference type="Proteomes" id="UP001497525"/>
    </source>
</evidence>
<accession>A0AAV2TKD3</accession>
<evidence type="ECO:0000256" key="7">
    <source>
        <dbReference type="ARBA" id="ARBA00023212"/>
    </source>
</evidence>
<dbReference type="PANTHER" id="PTHR11886">
    <property type="entry name" value="DYNEIN LIGHT CHAIN"/>
    <property type="match status" value="1"/>
</dbReference>
<keyword evidence="3 8" id="KW-0963">Cytoplasm</keyword>
<keyword evidence="6 8" id="KW-0505">Motor protein</keyword>
<dbReference type="GO" id="GO:0045505">
    <property type="term" value="F:dynein intermediate chain binding"/>
    <property type="evidence" value="ECO:0007669"/>
    <property type="project" value="TreeGrafter"/>
</dbReference>
<evidence type="ECO:0000313" key="9">
    <source>
        <dbReference type="EMBL" id="CAL5137922.1"/>
    </source>
</evidence>
<dbReference type="GO" id="GO:0007017">
    <property type="term" value="P:microtubule-based process"/>
    <property type="evidence" value="ECO:0007669"/>
    <property type="project" value="InterPro"/>
</dbReference>
<reference evidence="9" key="1">
    <citation type="submission" date="2024-06" db="EMBL/GenBank/DDBJ databases">
        <authorList>
            <person name="Liu X."/>
            <person name="Lenzi L."/>
            <person name="Haldenby T S."/>
            <person name="Uol C."/>
        </authorList>
    </citation>
    <scope>NUCLEOTIDE SEQUENCE</scope>
</reference>
<keyword evidence="5 8" id="KW-0243">Dynein</keyword>
<name>A0AAV2TKD3_CALDB</name>
<protein>
    <recommendedName>
        <fullName evidence="8">Dynein light chain</fullName>
    </recommendedName>
</protein>
<comment type="similarity">
    <text evidence="2 8">Belongs to the dynein light chain family.</text>
</comment>
<dbReference type="PANTHER" id="PTHR11886:SF35">
    <property type="entry name" value="DYNEIN LIGHT CHAIN"/>
    <property type="match status" value="1"/>
</dbReference>
<dbReference type="InterPro" id="IPR019763">
    <property type="entry name" value="Dynein_light_1/2_CS"/>
</dbReference>
<dbReference type="InterPro" id="IPR037177">
    <property type="entry name" value="DLC_sf"/>
</dbReference>
<dbReference type="CDD" id="cd21452">
    <property type="entry name" value="DLC-like_DYNLL1_DYNLL2"/>
    <property type="match status" value="1"/>
</dbReference>
<dbReference type="PROSITE" id="PS01239">
    <property type="entry name" value="DYNEIN_LIGHT_1"/>
    <property type="match status" value="1"/>
</dbReference>
<dbReference type="FunFam" id="3.30.740.10:FF:000001">
    <property type="entry name" value="Dynein light chain"/>
    <property type="match status" value="1"/>
</dbReference>
<evidence type="ECO:0000256" key="4">
    <source>
        <dbReference type="ARBA" id="ARBA00022701"/>
    </source>
</evidence>
<dbReference type="SMART" id="SM01375">
    <property type="entry name" value="Dynein_light"/>
    <property type="match status" value="1"/>
</dbReference>
<dbReference type="AlphaFoldDB" id="A0AAV2TKD3"/>
<keyword evidence="4 8" id="KW-0493">Microtubule</keyword>
<gene>
    <name evidence="9" type="ORF">CDAUBV1_LOCUS12400</name>
</gene>
<evidence type="ECO:0000256" key="3">
    <source>
        <dbReference type="ARBA" id="ARBA00022490"/>
    </source>
</evidence>
<evidence type="ECO:0000256" key="1">
    <source>
        <dbReference type="ARBA" id="ARBA00004245"/>
    </source>
</evidence>
<evidence type="ECO:0000256" key="5">
    <source>
        <dbReference type="ARBA" id="ARBA00023017"/>
    </source>
</evidence>
<dbReference type="InterPro" id="IPR001372">
    <property type="entry name" value="Dynein_light_chain_typ-1/2"/>
</dbReference>
<dbReference type="GO" id="GO:0005874">
    <property type="term" value="C:microtubule"/>
    <property type="evidence" value="ECO:0007669"/>
    <property type="project" value="UniProtKB-KW"/>
</dbReference>
<comment type="caution">
    <text evidence="9">The sequence shown here is derived from an EMBL/GenBank/DDBJ whole genome shotgun (WGS) entry which is preliminary data.</text>
</comment>
<organism evidence="9 10">
    <name type="scientific">Calicophoron daubneyi</name>
    <name type="common">Rumen fluke</name>
    <name type="synonym">Paramphistomum daubneyi</name>
    <dbReference type="NCBI Taxonomy" id="300641"/>
    <lineage>
        <taxon>Eukaryota</taxon>
        <taxon>Metazoa</taxon>
        <taxon>Spiralia</taxon>
        <taxon>Lophotrochozoa</taxon>
        <taxon>Platyhelminthes</taxon>
        <taxon>Trematoda</taxon>
        <taxon>Digenea</taxon>
        <taxon>Plagiorchiida</taxon>
        <taxon>Pronocephalata</taxon>
        <taxon>Paramphistomoidea</taxon>
        <taxon>Paramphistomidae</taxon>
        <taxon>Calicophoron</taxon>
    </lineage>
</organism>
<keyword evidence="7 8" id="KW-0206">Cytoskeleton</keyword>
<evidence type="ECO:0000256" key="6">
    <source>
        <dbReference type="ARBA" id="ARBA00023175"/>
    </source>
</evidence>
<evidence type="ECO:0000256" key="2">
    <source>
        <dbReference type="ARBA" id="ARBA00010156"/>
    </source>
</evidence>
<dbReference type="EMBL" id="CAXLJL010000456">
    <property type="protein sequence ID" value="CAL5137922.1"/>
    <property type="molecule type" value="Genomic_DNA"/>
</dbReference>
<dbReference type="Proteomes" id="UP001497525">
    <property type="component" value="Unassembled WGS sequence"/>
</dbReference>
<dbReference type="GO" id="GO:0005868">
    <property type="term" value="C:cytoplasmic dynein complex"/>
    <property type="evidence" value="ECO:0007669"/>
    <property type="project" value="TreeGrafter"/>
</dbReference>